<accession>A0A1G9SM82</accession>
<dbReference type="PANTHER" id="PTHR30543:SF21">
    <property type="entry name" value="NAD(P)H-DEPENDENT FMN REDUCTASE LOT6"/>
    <property type="match status" value="1"/>
</dbReference>
<evidence type="ECO:0000259" key="1">
    <source>
        <dbReference type="Pfam" id="PF03358"/>
    </source>
</evidence>
<dbReference type="InterPro" id="IPR005025">
    <property type="entry name" value="FMN_Rdtase-like_dom"/>
</dbReference>
<dbReference type="InterPro" id="IPR029039">
    <property type="entry name" value="Flavoprotein-like_sf"/>
</dbReference>
<keyword evidence="3" id="KW-1185">Reference proteome</keyword>
<dbReference type="Gene3D" id="3.40.50.360">
    <property type="match status" value="1"/>
</dbReference>
<dbReference type="OrthoDB" id="9812295at2"/>
<dbReference type="PANTHER" id="PTHR30543">
    <property type="entry name" value="CHROMATE REDUCTASE"/>
    <property type="match status" value="1"/>
</dbReference>
<organism evidence="2 3">
    <name type="scientific">Siphonobacter aquaeclarae</name>
    <dbReference type="NCBI Taxonomy" id="563176"/>
    <lineage>
        <taxon>Bacteria</taxon>
        <taxon>Pseudomonadati</taxon>
        <taxon>Bacteroidota</taxon>
        <taxon>Cytophagia</taxon>
        <taxon>Cytophagales</taxon>
        <taxon>Cytophagaceae</taxon>
        <taxon>Siphonobacter</taxon>
    </lineage>
</organism>
<dbReference type="SUPFAM" id="SSF52218">
    <property type="entry name" value="Flavoproteins"/>
    <property type="match status" value="1"/>
</dbReference>
<gene>
    <name evidence="2" type="ORF">SAMN04488090_3225</name>
</gene>
<dbReference type="GO" id="GO:0005829">
    <property type="term" value="C:cytosol"/>
    <property type="evidence" value="ECO:0007669"/>
    <property type="project" value="TreeGrafter"/>
</dbReference>
<evidence type="ECO:0000313" key="3">
    <source>
        <dbReference type="Proteomes" id="UP000198901"/>
    </source>
</evidence>
<dbReference type="AlphaFoldDB" id="A0A1G9SM82"/>
<proteinExistence type="predicted"/>
<sequence length="165" mass="18428">MSLRLLAVSGSLRSRSVNQDILQYLHSVSADRVSWDFYDELDQLPAFNPDVTEDPEAVARWKDRLAKADGVVICSPEYVFAMPGALKNALDWTVSGMVWDGKPTFPVTASLSGEKAHESLLLVLRTLGASITEDRLIPNARTTWEGQQVELKEMMERFLSTLNQS</sequence>
<name>A0A1G9SM82_9BACT</name>
<dbReference type="GO" id="GO:0010181">
    <property type="term" value="F:FMN binding"/>
    <property type="evidence" value="ECO:0007669"/>
    <property type="project" value="TreeGrafter"/>
</dbReference>
<protein>
    <submittedName>
        <fullName evidence="2">NAD(P)H-dependent FMN reductase</fullName>
    </submittedName>
</protein>
<dbReference type="InterPro" id="IPR050712">
    <property type="entry name" value="NAD(P)H-dep_reductase"/>
</dbReference>
<feature type="domain" description="NADPH-dependent FMN reductase-like" evidence="1">
    <location>
        <begin position="4"/>
        <end position="131"/>
    </location>
</feature>
<dbReference type="EMBL" id="FNGS01000006">
    <property type="protein sequence ID" value="SDM36541.1"/>
    <property type="molecule type" value="Genomic_DNA"/>
</dbReference>
<dbReference type="Proteomes" id="UP000198901">
    <property type="component" value="Unassembled WGS sequence"/>
</dbReference>
<dbReference type="Pfam" id="PF03358">
    <property type="entry name" value="FMN_red"/>
    <property type="match status" value="1"/>
</dbReference>
<dbReference type="STRING" id="563176.SAMN04488090_3225"/>
<dbReference type="RefSeq" id="WP_093204426.1">
    <property type="nucleotide sequence ID" value="NZ_FNGS01000006.1"/>
</dbReference>
<dbReference type="GO" id="GO:0016491">
    <property type="term" value="F:oxidoreductase activity"/>
    <property type="evidence" value="ECO:0007669"/>
    <property type="project" value="InterPro"/>
</dbReference>
<reference evidence="2 3" key="1">
    <citation type="submission" date="2016-10" db="EMBL/GenBank/DDBJ databases">
        <authorList>
            <person name="de Groot N.N."/>
        </authorList>
    </citation>
    <scope>NUCLEOTIDE SEQUENCE [LARGE SCALE GENOMIC DNA]</scope>
    <source>
        <strain evidence="2 3">DSM 21668</strain>
    </source>
</reference>
<evidence type="ECO:0000313" key="2">
    <source>
        <dbReference type="EMBL" id="SDM36541.1"/>
    </source>
</evidence>